<evidence type="ECO:0000256" key="2">
    <source>
        <dbReference type="ARBA" id="ARBA00023015"/>
    </source>
</evidence>
<dbReference type="RefSeq" id="WP_155072756.1">
    <property type="nucleotide sequence ID" value="NZ_WIXO01000001.1"/>
</dbReference>
<sequence length="301" mass="33061">MFDSRHIRTFHEVVRTGSYSAAARALGYTQPAITQQMKALERAVGTPLFLRVGRRMRLTEAGEALARHAGAILDSMAVAHQQMTALTRLRAGRVRVCAFPSAGATLVPEALARLAADHPGVRVELQESEPPESLDRVVRGECDITLAFTYPGLREQVPEELVEIPLLEDQLTVLLPTGHPMARRRAVRLAELADERWIAGCLRCRTNFLHECAELGFAPDIVFTTDDNLVVQSLVAEGLGIAMMPGLVLSFLVHRKVTGRALDPAARRQVSAYVLREHLRIPATALVLEELRTVAANRVGC</sequence>
<evidence type="ECO:0000313" key="6">
    <source>
        <dbReference type="EMBL" id="MTE22236.1"/>
    </source>
</evidence>
<gene>
    <name evidence="6" type="ORF">F0L17_24670</name>
</gene>
<reference evidence="6 7" key="1">
    <citation type="submission" date="2019-11" db="EMBL/GenBank/DDBJ databases">
        <authorList>
            <person name="Yuan L."/>
        </authorList>
    </citation>
    <scope>NUCLEOTIDE SEQUENCE [LARGE SCALE GENOMIC DNA]</scope>
    <source>
        <strain evidence="6 7">TRM43335</strain>
    </source>
</reference>
<evidence type="ECO:0000313" key="7">
    <source>
        <dbReference type="Proteomes" id="UP000473014"/>
    </source>
</evidence>
<evidence type="ECO:0000256" key="4">
    <source>
        <dbReference type="ARBA" id="ARBA00023163"/>
    </source>
</evidence>
<dbReference type="InterPro" id="IPR036390">
    <property type="entry name" value="WH_DNA-bd_sf"/>
</dbReference>
<dbReference type="SUPFAM" id="SSF53850">
    <property type="entry name" value="Periplasmic binding protein-like II"/>
    <property type="match status" value="1"/>
</dbReference>
<dbReference type="PANTHER" id="PTHR30346:SF29">
    <property type="entry name" value="LYSR SUBSTRATE-BINDING"/>
    <property type="match status" value="1"/>
</dbReference>
<dbReference type="InterPro" id="IPR000847">
    <property type="entry name" value="LysR_HTH_N"/>
</dbReference>
<dbReference type="InterPro" id="IPR005119">
    <property type="entry name" value="LysR_subst-bd"/>
</dbReference>
<dbReference type="GO" id="GO:0003677">
    <property type="term" value="F:DNA binding"/>
    <property type="evidence" value="ECO:0007669"/>
    <property type="project" value="UniProtKB-KW"/>
</dbReference>
<name>A0A6G2BJE1_9ACTN</name>
<dbReference type="OrthoDB" id="3673085at2"/>
<keyword evidence="7" id="KW-1185">Reference proteome</keyword>
<comment type="caution">
    <text evidence="6">The sequence shown here is derived from an EMBL/GenBank/DDBJ whole genome shotgun (WGS) entry which is preliminary data.</text>
</comment>
<dbReference type="PANTHER" id="PTHR30346">
    <property type="entry name" value="TRANSCRIPTIONAL DUAL REGULATOR HCAR-RELATED"/>
    <property type="match status" value="1"/>
</dbReference>
<dbReference type="Pfam" id="PF03466">
    <property type="entry name" value="LysR_substrate"/>
    <property type="match status" value="1"/>
</dbReference>
<dbReference type="Proteomes" id="UP000473014">
    <property type="component" value="Unassembled WGS sequence"/>
</dbReference>
<dbReference type="GO" id="GO:0032993">
    <property type="term" value="C:protein-DNA complex"/>
    <property type="evidence" value="ECO:0007669"/>
    <property type="project" value="TreeGrafter"/>
</dbReference>
<proteinExistence type="inferred from homology"/>
<organism evidence="6 7">
    <name type="scientific">Streptomyces taklimakanensis</name>
    <dbReference type="NCBI Taxonomy" id="2569853"/>
    <lineage>
        <taxon>Bacteria</taxon>
        <taxon>Bacillati</taxon>
        <taxon>Actinomycetota</taxon>
        <taxon>Actinomycetes</taxon>
        <taxon>Kitasatosporales</taxon>
        <taxon>Streptomycetaceae</taxon>
        <taxon>Streptomyces</taxon>
    </lineage>
</organism>
<dbReference type="Gene3D" id="1.10.10.10">
    <property type="entry name" value="Winged helix-like DNA-binding domain superfamily/Winged helix DNA-binding domain"/>
    <property type="match status" value="1"/>
</dbReference>
<dbReference type="InterPro" id="IPR036388">
    <property type="entry name" value="WH-like_DNA-bd_sf"/>
</dbReference>
<dbReference type="CDD" id="cd08423">
    <property type="entry name" value="PBP2_LTTR_like_6"/>
    <property type="match status" value="1"/>
</dbReference>
<dbReference type="FunFam" id="1.10.10.10:FF:000001">
    <property type="entry name" value="LysR family transcriptional regulator"/>
    <property type="match status" value="1"/>
</dbReference>
<keyword evidence="2" id="KW-0805">Transcription regulation</keyword>
<keyword evidence="3" id="KW-0238">DNA-binding</keyword>
<dbReference type="SUPFAM" id="SSF46785">
    <property type="entry name" value="Winged helix' DNA-binding domain"/>
    <property type="match status" value="1"/>
</dbReference>
<dbReference type="GO" id="GO:0003700">
    <property type="term" value="F:DNA-binding transcription factor activity"/>
    <property type="evidence" value="ECO:0007669"/>
    <property type="project" value="InterPro"/>
</dbReference>
<dbReference type="PRINTS" id="PR00039">
    <property type="entry name" value="HTHLYSR"/>
</dbReference>
<keyword evidence="4" id="KW-0804">Transcription</keyword>
<evidence type="ECO:0000259" key="5">
    <source>
        <dbReference type="PROSITE" id="PS50931"/>
    </source>
</evidence>
<dbReference type="EMBL" id="WIXO01000001">
    <property type="protein sequence ID" value="MTE22236.1"/>
    <property type="molecule type" value="Genomic_DNA"/>
</dbReference>
<dbReference type="Gene3D" id="3.40.190.10">
    <property type="entry name" value="Periplasmic binding protein-like II"/>
    <property type="match status" value="2"/>
</dbReference>
<protein>
    <submittedName>
        <fullName evidence="6">LysR family transcriptional regulator</fullName>
    </submittedName>
</protein>
<dbReference type="PROSITE" id="PS50931">
    <property type="entry name" value="HTH_LYSR"/>
    <property type="match status" value="1"/>
</dbReference>
<dbReference type="Pfam" id="PF00126">
    <property type="entry name" value="HTH_1"/>
    <property type="match status" value="1"/>
</dbReference>
<comment type="similarity">
    <text evidence="1">Belongs to the LysR transcriptional regulatory family.</text>
</comment>
<evidence type="ECO:0000256" key="3">
    <source>
        <dbReference type="ARBA" id="ARBA00023125"/>
    </source>
</evidence>
<feature type="domain" description="HTH lysR-type" evidence="5">
    <location>
        <begin position="2"/>
        <end position="59"/>
    </location>
</feature>
<dbReference type="AlphaFoldDB" id="A0A6G2BJE1"/>
<evidence type="ECO:0000256" key="1">
    <source>
        <dbReference type="ARBA" id="ARBA00009437"/>
    </source>
</evidence>
<accession>A0A6G2BJE1</accession>